<name>A0AA35SGC5_GEOBA</name>
<dbReference type="PANTHER" id="PTHR15092">
    <property type="entry name" value="POLY A -SPECIFIC RIBONUCLEASE/TARGET OF EGR1, MEMBER 1"/>
    <property type="match status" value="1"/>
</dbReference>
<dbReference type="GO" id="GO:0000175">
    <property type="term" value="F:3'-5'-RNA exonuclease activity"/>
    <property type="evidence" value="ECO:0007669"/>
    <property type="project" value="TreeGrafter"/>
</dbReference>
<dbReference type="InterPro" id="IPR012337">
    <property type="entry name" value="RNaseH-like_sf"/>
</dbReference>
<comment type="caution">
    <text evidence="3">The sequence shown here is derived from an EMBL/GenBank/DDBJ whole genome shotgun (WGS) entry which is preliminary data.</text>
</comment>
<dbReference type="GO" id="GO:0034472">
    <property type="term" value="P:snRNA 3'-end processing"/>
    <property type="evidence" value="ECO:0007669"/>
    <property type="project" value="TreeGrafter"/>
</dbReference>
<evidence type="ECO:0000313" key="3">
    <source>
        <dbReference type="EMBL" id="CAI8028397.1"/>
    </source>
</evidence>
<dbReference type="EMBL" id="CASHTH010002329">
    <property type="protein sequence ID" value="CAI8028397.1"/>
    <property type="molecule type" value="Genomic_DNA"/>
</dbReference>
<dbReference type="GO" id="GO:0015030">
    <property type="term" value="C:Cajal body"/>
    <property type="evidence" value="ECO:0007669"/>
    <property type="project" value="TreeGrafter"/>
</dbReference>
<dbReference type="Gene3D" id="3.30.420.10">
    <property type="entry name" value="Ribonuclease H-like superfamily/Ribonuclease H"/>
    <property type="match status" value="2"/>
</dbReference>
<dbReference type="PANTHER" id="PTHR15092:SF37">
    <property type="entry name" value="TARGET OF EGR1 PROTEIN 1"/>
    <property type="match status" value="1"/>
</dbReference>
<protein>
    <submittedName>
        <fullName evidence="3">Target of EGR1 protein 1</fullName>
    </submittedName>
</protein>
<proteinExistence type="inferred from homology"/>
<dbReference type="AlphaFoldDB" id="A0AA35SGC5"/>
<dbReference type="InterPro" id="IPR051181">
    <property type="entry name" value="CAF1_poly(A)_ribonucleases"/>
</dbReference>
<dbReference type="SUPFAM" id="SSF53098">
    <property type="entry name" value="Ribonuclease H-like"/>
    <property type="match status" value="1"/>
</dbReference>
<evidence type="ECO:0000313" key="4">
    <source>
        <dbReference type="Proteomes" id="UP001174909"/>
    </source>
</evidence>
<evidence type="ECO:0000256" key="1">
    <source>
        <dbReference type="ARBA" id="ARBA00008372"/>
    </source>
</evidence>
<reference evidence="3" key="1">
    <citation type="submission" date="2023-03" db="EMBL/GenBank/DDBJ databases">
        <authorList>
            <person name="Steffen K."/>
            <person name="Cardenas P."/>
        </authorList>
    </citation>
    <scope>NUCLEOTIDE SEQUENCE</scope>
</reference>
<gene>
    <name evidence="3" type="ORF">GBAR_LOCUS16202</name>
</gene>
<dbReference type="InterPro" id="IPR006941">
    <property type="entry name" value="RNase_CAF1"/>
</dbReference>
<dbReference type="GO" id="GO:0017069">
    <property type="term" value="F:snRNA binding"/>
    <property type="evidence" value="ECO:0007669"/>
    <property type="project" value="TreeGrafter"/>
</dbReference>
<accession>A0AA35SGC5</accession>
<organism evidence="3 4">
    <name type="scientific">Geodia barretti</name>
    <name type="common">Barrett's horny sponge</name>
    <dbReference type="NCBI Taxonomy" id="519541"/>
    <lineage>
        <taxon>Eukaryota</taxon>
        <taxon>Metazoa</taxon>
        <taxon>Porifera</taxon>
        <taxon>Demospongiae</taxon>
        <taxon>Heteroscleromorpha</taxon>
        <taxon>Tetractinellida</taxon>
        <taxon>Astrophorina</taxon>
        <taxon>Geodiidae</taxon>
        <taxon>Geodia</taxon>
    </lineage>
</organism>
<comment type="similarity">
    <text evidence="1">Belongs to the CAF1 family.</text>
</comment>
<dbReference type="InterPro" id="IPR036397">
    <property type="entry name" value="RNaseH_sf"/>
</dbReference>
<keyword evidence="4" id="KW-1185">Reference proteome</keyword>
<feature type="compositionally biased region" description="Polar residues" evidence="2">
    <location>
        <begin position="448"/>
        <end position="463"/>
    </location>
</feature>
<dbReference type="Proteomes" id="UP001174909">
    <property type="component" value="Unassembled WGS sequence"/>
</dbReference>
<dbReference type="Pfam" id="PF04857">
    <property type="entry name" value="CAF1"/>
    <property type="match status" value="2"/>
</dbReference>
<sequence length="463" mass="51457">MAEVLALVDVDSESAPETWPLLLEAVRNAHFTALDLELSGLGDVIGRGKGHTIHTRYSDACEAVKTRAMLSLGVACYRWKQPLESRERVQNTNSQYANHTAEPFATTTRLMRESHTPTVTETALEGNDTAAVPLERSDTLEETTPERDDALVLEETAPGLEESAREINATLALGKEAGPGIAVLEDSAHGEKDVVSVGVEVKVFNVWLMCQRPYTIDPSSAHFLVQHGFDFNRQFARGIPYTPGPMEVQRDEKRVCLHHLLATILAVGKPLVVHNGWIDLLFLYGNLYSPLPPSLGTLMADFSEMFVGGVYDTKAIAQYQIPQEATFLEYLFRKCQRDNEVLTSRGSPNIKLHHPSLPSSVQMESVVLSPPPSPSLEELADITVCENFSRYGFCHKANCLHSHNVLSVLAHHEHQLRIREMRRKRKRKDEKRQAGMSNGEECARSAKQHCSSDSTSTATHRAD</sequence>
<evidence type="ECO:0000256" key="2">
    <source>
        <dbReference type="SAM" id="MobiDB-lite"/>
    </source>
</evidence>
<feature type="region of interest" description="Disordered" evidence="2">
    <location>
        <begin position="421"/>
        <end position="463"/>
    </location>
</feature>